<dbReference type="Gene3D" id="3.90.70.10">
    <property type="entry name" value="Cysteine proteinases"/>
    <property type="match status" value="1"/>
</dbReference>
<evidence type="ECO:0000313" key="4">
    <source>
        <dbReference type="EMBL" id="MFG6487428.1"/>
    </source>
</evidence>
<comment type="caution">
    <text evidence="4">The sequence shown here is derived from an EMBL/GenBank/DDBJ whole genome shotgun (WGS) entry which is preliminary data.</text>
</comment>
<organism evidence="4 5">
    <name type="scientific">Pelomonas candidula</name>
    <dbReference type="NCBI Taxonomy" id="3299025"/>
    <lineage>
        <taxon>Bacteria</taxon>
        <taxon>Pseudomonadati</taxon>
        <taxon>Pseudomonadota</taxon>
        <taxon>Betaproteobacteria</taxon>
        <taxon>Burkholderiales</taxon>
        <taxon>Sphaerotilaceae</taxon>
        <taxon>Roseateles</taxon>
    </lineage>
</organism>
<dbReference type="CDD" id="cd02549">
    <property type="entry name" value="Peptidase_C39A"/>
    <property type="match status" value="1"/>
</dbReference>
<feature type="domain" description="Peptidase C39-like" evidence="3">
    <location>
        <begin position="49"/>
        <end position="156"/>
    </location>
</feature>
<sequence length="320" mass="33811">MIARLATALSAAAAALLLSGCAALFTPPQTAALQASPPPDLPARAERTEVPFFPQTRDHCGPAALATALADIGLPADPDRLADAVFLPSRNGSLQLEMLGGARRQGAVATRLPRELQAVLREVAAGHAVVVLQNLGLELIPRWHYAVVVGYDIAAHEIILRSGTTQRETLPLRTFEYTWARGGRWAVAVLPPDRLPATATEADAQDAAIGFERAAPPARAALAYRTLLARWPDNLLAGIGLGNTLNAAGDATGARAAFETVANRHDSAVAWINLARLRLDAGDRVGAQAAAERAVKRTEAAEPAWRDAARATRAATEEQH</sequence>
<dbReference type="EMBL" id="JBIGIC010000005">
    <property type="protein sequence ID" value="MFG6487428.1"/>
    <property type="molecule type" value="Genomic_DNA"/>
</dbReference>
<evidence type="ECO:0000313" key="5">
    <source>
        <dbReference type="Proteomes" id="UP001606134"/>
    </source>
</evidence>
<dbReference type="InterPro" id="IPR039564">
    <property type="entry name" value="Peptidase_C39-like"/>
</dbReference>
<feature type="chain" id="PRO_5045970118" evidence="2">
    <location>
        <begin position="32"/>
        <end position="320"/>
    </location>
</feature>
<keyword evidence="5" id="KW-1185">Reference proteome</keyword>
<evidence type="ECO:0000259" key="3">
    <source>
        <dbReference type="Pfam" id="PF13529"/>
    </source>
</evidence>
<name>A0ABW7HCP2_9BURK</name>
<dbReference type="InterPro" id="IPR011990">
    <property type="entry name" value="TPR-like_helical_dom_sf"/>
</dbReference>
<evidence type="ECO:0000256" key="2">
    <source>
        <dbReference type="SAM" id="SignalP"/>
    </source>
</evidence>
<feature type="signal peptide" evidence="2">
    <location>
        <begin position="1"/>
        <end position="31"/>
    </location>
</feature>
<gene>
    <name evidence="4" type="ORF">ACG04R_12170</name>
</gene>
<dbReference type="SUPFAM" id="SSF48452">
    <property type="entry name" value="TPR-like"/>
    <property type="match status" value="1"/>
</dbReference>
<dbReference type="PROSITE" id="PS51257">
    <property type="entry name" value="PROKAR_LIPOPROTEIN"/>
    <property type="match status" value="1"/>
</dbReference>
<feature type="region of interest" description="Disordered" evidence="1">
    <location>
        <begin position="298"/>
        <end position="320"/>
    </location>
</feature>
<dbReference type="InterPro" id="IPR039563">
    <property type="entry name" value="Peptidase_C39_single_dom"/>
</dbReference>
<accession>A0ABW7HCP2</accession>
<dbReference type="NCBIfam" id="NF033920">
    <property type="entry name" value="C39_PA2778_fam"/>
    <property type="match status" value="1"/>
</dbReference>
<reference evidence="4 5" key="1">
    <citation type="submission" date="2024-08" db="EMBL/GenBank/DDBJ databases">
        <authorList>
            <person name="Lu H."/>
        </authorList>
    </citation>
    <scope>NUCLEOTIDE SEQUENCE [LARGE SCALE GENOMIC DNA]</scope>
    <source>
        <strain evidence="4 5">BYS78W</strain>
    </source>
</reference>
<proteinExistence type="predicted"/>
<evidence type="ECO:0000256" key="1">
    <source>
        <dbReference type="SAM" id="MobiDB-lite"/>
    </source>
</evidence>
<dbReference type="Gene3D" id="1.25.40.10">
    <property type="entry name" value="Tetratricopeptide repeat domain"/>
    <property type="match status" value="1"/>
</dbReference>
<dbReference type="Pfam" id="PF13529">
    <property type="entry name" value="Peptidase_C39_2"/>
    <property type="match status" value="1"/>
</dbReference>
<dbReference type="RefSeq" id="WP_394410274.1">
    <property type="nucleotide sequence ID" value="NZ_JBIGIC010000005.1"/>
</dbReference>
<dbReference type="Proteomes" id="UP001606134">
    <property type="component" value="Unassembled WGS sequence"/>
</dbReference>
<protein>
    <submittedName>
        <fullName evidence="4">PA2778 family cysteine peptidase</fullName>
    </submittedName>
</protein>
<keyword evidence="2" id="KW-0732">Signal</keyword>